<feature type="compositionally biased region" description="Acidic residues" evidence="6">
    <location>
        <begin position="235"/>
        <end position="270"/>
    </location>
</feature>
<evidence type="ECO:0000256" key="5">
    <source>
        <dbReference type="RuleBase" id="RU364039"/>
    </source>
</evidence>
<accession>A0A8B7PMQ5</accession>
<dbReference type="CTD" id="36058"/>
<evidence type="ECO:0000256" key="6">
    <source>
        <dbReference type="SAM" id="MobiDB-lite"/>
    </source>
</evidence>
<dbReference type="GO" id="GO:0005730">
    <property type="term" value="C:nucleolus"/>
    <property type="evidence" value="ECO:0007669"/>
    <property type="project" value="UniProtKB-SubCell"/>
</dbReference>
<keyword evidence="4 5" id="KW-0539">Nucleus</keyword>
<dbReference type="PANTHER" id="PTHR45841">
    <property type="entry name" value="MRNA TURNOVER PROTEIN 4 MRTO4"/>
    <property type="match status" value="1"/>
</dbReference>
<dbReference type="AlphaFoldDB" id="A0A8B7PMQ5"/>
<name>A0A8B7PMQ5_HYAAZ</name>
<organism evidence="8 9">
    <name type="scientific">Hyalella azteca</name>
    <name type="common">Amphipod</name>
    <dbReference type="NCBI Taxonomy" id="294128"/>
    <lineage>
        <taxon>Eukaryota</taxon>
        <taxon>Metazoa</taxon>
        <taxon>Ecdysozoa</taxon>
        <taxon>Arthropoda</taxon>
        <taxon>Crustacea</taxon>
        <taxon>Multicrustacea</taxon>
        <taxon>Malacostraca</taxon>
        <taxon>Eumalacostraca</taxon>
        <taxon>Peracarida</taxon>
        <taxon>Amphipoda</taxon>
        <taxon>Senticaudata</taxon>
        <taxon>Talitrida</taxon>
        <taxon>Talitroidea</taxon>
        <taxon>Hyalellidae</taxon>
        <taxon>Hyalella</taxon>
    </lineage>
</organism>
<reference evidence="9" key="1">
    <citation type="submission" date="2025-08" db="UniProtKB">
        <authorList>
            <consortium name="RefSeq"/>
        </authorList>
    </citation>
    <scope>IDENTIFICATION</scope>
    <source>
        <tissue evidence="9">Whole organism</tissue>
    </source>
</reference>
<dbReference type="KEGG" id="hazt:108682103"/>
<evidence type="ECO:0000256" key="1">
    <source>
        <dbReference type="ARBA" id="ARBA00004046"/>
    </source>
</evidence>
<dbReference type="InterPro" id="IPR043164">
    <property type="entry name" value="Ribosomal_uL10-like_insert_sf"/>
</dbReference>
<evidence type="ECO:0000256" key="4">
    <source>
        <dbReference type="ARBA" id="ARBA00023242"/>
    </source>
</evidence>
<dbReference type="InterPro" id="IPR051742">
    <property type="entry name" value="Ribosome_Assembly_uL10"/>
</dbReference>
<dbReference type="PANTHER" id="PTHR45841:SF1">
    <property type="entry name" value="MRNA TURNOVER PROTEIN 4 HOMOLOG"/>
    <property type="match status" value="1"/>
</dbReference>
<dbReference type="Gene3D" id="3.90.105.20">
    <property type="match status" value="1"/>
</dbReference>
<dbReference type="InterPro" id="IPR001790">
    <property type="entry name" value="Ribosomal_uL10"/>
</dbReference>
<sequence>MAKSKRQRKYSFTVNQKKTVQWKQELADKLREQIQHYDRMIVFRFINPRTDLIQDLRKKYRKSKFFLGKNRVLQIALGRTPEEEIDENLHQVSAQLIGQRGILFTNEKLEDIIEFFNSHRVAVHSRPSNLAPMSLTLQPGVLEGFTHNQEPFLRKLGLVTRLKVQNAGCGVPELLIPFTVCTKGKRLTAHQATLLRLLGYKNAEFRVHLYSAWERQTGVVTKIISKNKQMQLAGADEEGSDGDITSDDDVSDAEDEDGAAGIDEEMDMED</sequence>
<dbReference type="Gene3D" id="3.30.70.1730">
    <property type="match status" value="1"/>
</dbReference>
<comment type="similarity">
    <text evidence="2 5">Belongs to the universal ribosomal protein uL10 family.</text>
</comment>
<dbReference type="GO" id="GO:0003723">
    <property type="term" value="F:RNA binding"/>
    <property type="evidence" value="ECO:0007669"/>
    <property type="project" value="TreeGrafter"/>
</dbReference>
<feature type="domain" description="Large ribosomal subunit protein uL10-like insertion" evidence="7">
    <location>
        <begin position="126"/>
        <end position="199"/>
    </location>
</feature>
<dbReference type="SUPFAM" id="SSF160369">
    <property type="entry name" value="Ribosomal protein L10-like"/>
    <property type="match status" value="1"/>
</dbReference>
<protein>
    <recommendedName>
        <fullName evidence="5">Ribosome assembly factor mrt4</fullName>
    </recommendedName>
</protein>
<evidence type="ECO:0000259" key="7">
    <source>
        <dbReference type="Pfam" id="PF17777"/>
    </source>
</evidence>
<comment type="subcellular location">
    <subcellularLocation>
        <location evidence="5">Cytoplasm</location>
    </subcellularLocation>
    <subcellularLocation>
        <location evidence="5">Nucleus</location>
        <location evidence="5">Nucleolus</location>
    </subcellularLocation>
</comment>
<dbReference type="InterPro" id="IPR033867">
    <property type="entry name" value="Mrt4"/>
</dbReference>
<keyword evidence="8" id="KW-1185">Reference proteome</keyword>
<evidence type="ECO:0000313" key="9">
    <source>
        <dbReference type="RefSeq" id="XP_018026701.1"/>
    </source>
</evidence>
<dbReference type="OMA" id="LEWAENY"/>
<dbReference type="GeneID" id="108682103"/>
<dbReference type="Pfam" id="PF00466">
    <property type="entry name" value="Ribosomal_L10"/>
    <property type="match status" value="1"/>
</dbReference>
<dbReference type="RefSeq" id="XP_018026701.1">
    <property type="nucleotide sequence ID" value="XM_018171212.2"/>
</dbReference>
<evidence type="ECO:0000313" key="8">
    <source>
        <dbReference type="Proteomes" id="UP000694843"/>
    </source>
</evidence>
<comment type="function">
    <text evidence="1 5">Component of the ribosome assembly machinery. Nuclear paralog of the ribosomal protein P0, it binds pre-60S subunits at an early stage of assembly in the nucleolus, and is replaced by P0 in cytoplasmic pre-60S subunits and mature 80S ribosomes.</text>
</comment>
<gene>
    <name evidence="9" type="primary">LOC108682103</name>
</gene>
<dbReference type="GO" id="GO:0000027">
    <property type="term" value="P:ribosomal large subunit assembly"/>
    <property type="evidence" value="ECO:0007669"/>
    <property type="project" value="InterPro"/>
</dbReference>
<dbReference type="Pfam" id="PF17777">
    <property type="entry name" value="RL10P_insert"/>
    <property type="match status" value="1"/>
</dbReference>
<evidence type="ECO:0000256" key="3">
    <source>
        <dbReference type="ARBA" id="ARBA00022490"/>
    </source>
</evidence>
<dbReference type="GO" id="GO:0030687">
    <property type="term" value="C:preribosome, large subunit precursor"/>
    <property type="evidence" value="ECO:0007669"/>
    <property type="project" value="TreeGrafter"/>
</dbReference>
<dbReference type="InterPro" id="IPR043141">
    <property type="entry name" value="Ribosomal_uL10-like_sf"/>
</dbReference>
<dbReference type="GO" id="GO:0005737">
    <property type="term" value="C:cytoplasm"/>
    <property type="evidence" value="ECO:0007669"/>
    <property type="project" value="UniProtKB-SubCell"/>
</dbReference>
<feature type="region of interest" description="Disordered" evidence="6">
    <location>
        <begin position="231"/>
        <end position="270"/>
    </location>
</feature>
<dbReference type="Proteomes" id="UP000694843">
    <property type="component" value="Unplaced"/>
</dbReference>
<proteinExistence type="inferred from homology"/>
<dbReference type="GO" id="GO:0006364">
    <property type="term" value="P:rRNA processing"/>
    <property type="evidence" value="ECO:0007669"/>
    <property type="project" value="TreeGrafter"/>
</dbReference>
<dbReference type="GO" id="GO:0000956">
    <property type="term" value="P:nuclear-transcribed mRNA catabolic process"/>
    <property type="evidence" value="ECO:0007669"/>
    <property type="project" value="TreeGrafter"/>
</dbReference>
<comment type="subunit">
    <text evidence="5">Associates with the pre-60S ribosomal particle.</text>
</comment>
<dbReference type="FunFam" id="3.30.70.1730:FF:000005">
    <property type="entry name" value="Ribosome assembly factor mrt4"/>
    <property type="match status" value="1"/>
</dbReference>
<keyword evidence="3 5" id="KW-0963">Cytoplasm</keyword>
<dbReference type="InterPro" id="IPR040637">
    <property type="entry name" value="Ribosomal_uL10-like_insert"/>
</dbReference>
<evidence type="ECO:0000256" key="2">
    <source>
        <dbReference type="ARBA" id="ARBA00008889"/>
    </source>
</evidence>
<dbReference type="CDD" id="cd05796">
    <property type="entry name" value="Ribosomal_P0_like"/>
    <property type="match status" value="1"/>
</dbReference>
<dbReference type="OrthoDB" id="10262308at2759"/>
<keyword evidence="5" id="KW-0690">Ribosome biogenesis</keyword>